<accession>A0A182FUM3</accession>
<reference evidence="2 3" key="1">
    <citation type="journal article" date="2017" name="G3 (Bethesda)">
        <title>The Physical Genome Mapping of Anopheles albimanus Corrected Scaffold Misassemblies and Identified Interarm Rearrangements in Genus Anopheles.</title>
        <authorList>
            <person name="Artemov G.N."/>
            <person name="Peery A.N."/>
            <person name="Jiang X."/>
            <person name="Tu Z."/>
            <person name="Stegniy V.N."/>
            <person name="Sharakhova M.V."/>
            <person name="Sharakhov I.V."/>
        </authorList>
    </citation>
    <scope>NUCLEOTIDE SEQUENCE [LARGE SCALE GENOMIC DNA]</scope>
    <source>
        <strain evidence="2 3">ALBI9_A</strain>
    </source>
</reference>
<feature type="region of interest" description="Disordered" evidence="1">
    <location>
        <begin position="43"/>
        <end position="73"/>
    </location>
</feature>
<dbReference type="AlphaFoldDB" id="A0A182FUM3"/>
<keyword evidence="3" id="KW-1185">Reference proteome</keyword>
<dbReference type="VEuPathDB" id="VectorBase:AALB010258"/>
<protein>
    <submittedName>
        <fullName evidence="2">Uncharacterized protein</fullName>
    </submittedName>
</protein>
<feature type="compositionally biased region" description="Low complexity" evidence="1">
    <location>
        <begin position="43"/>
        <end position="61"/>
    </location>
</feature>
<dbReference type="EnsemblMetazoa" id="AALB010258-RA">
    <property type="protein sequence ID" value="AALB010258-PA"/>
    <property type="gene ID" value="AALB010258"/>
</dbReference>
<dbReference type="Proteomes" id="UP000069272">
    <property type="component" value="Chromosome 3R"/>
</dbReference>
<reference evidence="2" key="2">
    <citation type="submission" date="2022-08" db="UniProtKB">
        <authorList>
            <consortium name="EnsemblMetazoa"/>
        </authorList>
    </citation>
    <scope>IDENTIFICATION</scope>
    <source>
        <strain evidence="2">STECLA/ALBI9_A</strain>
    </source>
</reference>
<sequence length="73" mass="8070">MMSYEKRSTFFVYRRTPLYPLRRRLLRKNVLLDLRLTNVNCSGVSSGSGTSLGVTSFGGSSMTSESNDGIEAT</sequence>
<evidence type="ECO:0000313" key="2">
    <source>
        <dbReference type="EnsemblMetazoa" id="AALB010258-PA"/>
    </source>
</evidence>
<proteinExistence type="predicted"/>
<organism evidence="2 3">
    <name type="scientific">Anopheles albimanus</name>
    <name type="common">New world malaria mosquito</name>
    <dbReference type="NCBI Taxonomy" id="7167"/>
    <lineage>
        <taxon>Eukaryota</taxon>
        <taxon>Metazoa</taxon>
        <taxon>Ecdysozoa</taxon>
        <taxon>Arthropoda</taxon>
        <taxon>Hexapoda</taxon>
        <taxon>Insecta</taxon>
        <taxon>Pterygota</taxon>
        <taxon>Neoptera</taxon>
        <taxon>Endopterygota</taxon>
        <taxon>Diptera</taxon>
        <taxon>Nematocera</taxon>
        <taxon>Culicoidea</taxon>
        <taxon>Culicidae</taxon>
        <taxon>Anophelinae</taxon>
        <taxon>Anopheles</taxon>
    </lineage>
</organism>
<evidence type="ECO:0000256" key="1">
    <source>
        <dbReference type="SAM" id="MobiDB-lite"/>
    </source>
</evidence>
<evidence type="ECO:0000313" key="3">
    <source>
        <dbReference type="Proteomes" id="UP000069272"/>
    </source>
</evidence>
<name>A0A182FUM3_ANOAL</name>